<sequence>MKCFAVDDEPIVLALLERTIREAAPGCEVRSFGSARDALDAAAAGERPDVAFLDIAMFDMTGLELAKALREHAPETKVVFVTGYSDYALEAFNVHARGYVLKPVTVEKVRVELEGIGERELPRDPVLRVQTFGHFDVFANGEPVRFSHAKTKELFAFLVDRRGSSVNTGELCATLWEDRPDGPSVRSYARTVVSDLARALRDAGAEDVLVKRRNSFSIDCALVDCDLYRFLEGERAAVRSYRGQYMAQYSWAELTLGELERLS</sequence>
<dbReference type="Proteomes" id="UP000478463">
    <property type="component" value="Chromosome"/>
</dbReference>
<dbReference type="Gene3D" id="3.40.50.2300">
    <property type="match status" value="1"/>
</dbReference>
<dbReference type="InterPro" id="IPR001789">
    <property type="entry name" value="Sig_transdc_resp-reg_receiver"/>
</dbReference>
<dbReference type="GO" id="GO:0032993">
    <property type="term" value="C:protein-DNA complex"/>
    <property type="evidence" value="ECO:0007669"/>
    <property type="project" value="TreeGrafter"/>
</dbReference>
<protein>
    <submittedName>
        <fullName evidence="6">Response regulator</fullName>
    </submittedName>
</protein>
<keyword evidence="4" id="KW-0238">DNA-binding</keyword>
<dbReference type="SUPFAM" id="SSF52172">
    <property type="entry name" value="CheY-like"/>
    <property type="match status" value="1"/>
</dbReference>
<evidence type="ECO:0000256" key="2">
    <source>
        <dbReference type="ARBA" id="ARBA00023012"/>
    </source>
</evidence>
<evidence type="ECO:0000256" key="1">
    <source>
        <dbReference type="ARBA" id="ARBA00022553"/>
    </source>
</evidence>
<evidence type="ECO:0000256" key="3">
    <source>
        <dbReference type="ARBA" id="ARBA00023015"/>
    </source>
</evidence>
<dbReference type="GO" id="GO:0000976">
    <property type="term" value="F:transcription cis-regulatory region binding"/>
    <property type="evidence" value="ECO:0007669"/>
    <property type="project" value="TreeGrafter"/>
</dbReference>
<organism evidence="6 7">
    <name type="scientific">Eggerthella guodeyinii</name>
    <dbReference type="NCBI Taxonomy" id="2690837"/>
    <lineage>
        <taxon>Bacteria</taxon>
        <taxon>Bacillati</taxon>
        <taxon>Actinomycetota</taxon>
        <taxon>Coriobacteriia</taxon>
        <taxon>Eggerthellales</taxon>
        <taxon>Eggerthellaceae</taxon>
        <taxon>Eggerthella</taxon>
    </lineage>
</organism>
<dbReference type="PROSITE" id="PS50110">
    <property type="entry name" value="RESPONSE_REGULATORY"/>
    <property type="match status" value="1"/>
</dbReference>
<dbReference type="InterPro" id="IPR036388">
    <property type="entry name" value="WH-like_DNA-bd_sf"/>
</dbReference>
<evidence type="ECO:0000313" key="6">
    <source>
        <dbReference type="EMBL" id="QOS67194.1"/>
    </source>
</evidence>
<keyword evidence="5" id="KW-0804">Transcription</keyword>
<keyword evidence="1" id="KW-0597">Phosphoprotein</keyword>
<gene>
    <name evidence="6" type="ORF">GS424_011730</name>
</gene>
<accession>A0A6L7IV15</accession>
<dbReference type="InterPro" id="IPR039420">
    <property type="entry name" value="WalR-like"/>
</dbReference>
<name>A0A6L7IV15_9ACTN</name>
<evidence type="ECO:0000256" key="5">
    <source>
        <dbReference type="ARBA" id="ARBA00023163"/>
    </source>
</evidence>
<dbReference type="GO" id="GO:0006355">
    <property type="term" value="P:regulation of DNA-templated transcription"/>
    <property type="evidence" value="ECO:0007669"/>
    <property type="project" value="InterPro"/>
</dbReference>
<dbReference type="Gene3D" id="1.10.10.10">
    <property type="entry name" value="Winged helix-like DNA-binding domain superfamily/Winged helix DNA-binding domain"/>
    <property type="match status" value="1"/>
</dbReference>
<reference evidence="6 7" key="1">
    <citation type="submission" date="2020-10" db="EMBL/GenBank/DDBJ databases">
        <title>Eggerthella sp. nov., isolated from human feces.</title>
        <authorList>
            <person name="Yajun G."/>
        </authorList>
    </citation>
    <scope>NUCLEOTIDE SEQUENCE [LARGE SCALE GENOMIC DNA]</scope>
    <source>
        <strain evidence="6 7">HF-1101</strain>
    </source>
</reference>
<dbReference type="SMART" id="SM00448">
    <property type="entry name" value="REC"/>
    <property type="match status" value="1"/>
</dbReference>
<evidence type="ECO:0000256" key="4">
    <source>
        <dbReference type="ARBA" id="ARBA00023125"/>
    </source>
</evidence>
<keyword evidence="3" id="KW-0805">Transcription regulation</keyword>
<dbReference type="InterPro" id="IPR011006">
    <property type="entry name" value="CheY-like_superfamily"/>
</dbReference>
<dbReference type="SUPFAM" id="SSF46894">
    <property type="entry name" value="C-terminal effector domain of the bipartite response regulators"/>
    <property type="match status" value="1"/>
</dbReference>
<dbReference type="GO" id="GO:0005829">
    <property type="term" value="C:cytosol"/>
    <property type="evidence" value="ECO:0007669"/>
    <property type="project" value="TreeGrafter"/>
</dbReference>
<dbReference type="GO" id="GO:0000156">
    <property type="term" value="F:phosphorelay response regulator activity"/>
    <property type="evidence" value="ECO:0007669"/>
    <property type="project" value="TreeGrafter"/>
</dbReference>
<dbReference type="PANTHER" id="PTHR48111:SF1">
    <property type="entry name" value="TWO-COMPONENT RESPONSE REGULATOR ORR33"/>
    <property type="match status" value="1"/>
</dbReference>
<dbReference type="RefSeq" id="WP_160942830.1">
    <property type="nucleotide sequence ID" value="NZ_CP063310.1"/>
</dbReference>
<keyword evidence="2" id="KW-0902">Two-component regulatory system</keyword>
<dbReference type="PANTHER" id="PTHR48111">
    <property type="entry name" value="REGULATOR OF RPOS"/>
    <property type="match status" value="1"/>
</dbReference>
<evidence type="ECO:0000313" key="7">
    <source>
        <dbReference type="Proteomes" id="UP000478463"/>
    </source>
</evidence>
<dbReference type="KEGG" id="egd:GS424_011730"/>
<dbReference type="AlphaFoldDB" id="A0A6L7IV15"/>
<dbReference type="InterPro" id="IPR016032">
    <property type="entry name" value="Sig_transdc_resp-reg_C-effctor"/>
</dbReference>
<proteinExistence type="predicted"/>
<dbReference type="Pfam" id="PF00072">
    <property type="entry name" value="Response_reg"/>
    <property type="match status" value="1"/>
</dbReference>
<dbReference type="EMBL" id="CP063310">
    <property type="protein sequence ID" value="QOS67194.1"/>
    <property type="molecule type" value="Genomic_DNA"/>
</dbReference>